<feature type="domain" description="Amidohydrolase 3" evidence="2">
    <location>
        <begin position="76"/>
        <end position="581"/>
    </location>
</feature>
<dbReference type="SUPFAM" id="SSF51338">
    <property type="entry name" value="Composite domain of metallo-dependent hydrolases"/>
    <property type="match status" value="1"/>
</dbReference>
<evidence type="ECO:0000313" key="3">
    <source>
        <dbReference type="EMBL" id="PRC94571.1"/>
    </source>
</evidence>
<protein>
    <submittedName>
        <fullName evidence="3">Putative metal-dependent hydrolase with the TIM-barrel fold</fullName>
    </submittedName>
</protein>
<keyword evidence="3" id="KW-0378">Hydrolase</keyword>
<organism evidence="3 4">
    <name type="scientific">Solimicrobium silvestre</name>
    <dbReference type="NCBI Taxonomy" id="2099400"/>
    <lineage>
        <taxon>Bacteria</taxon>
        <taxon>Pseudomonadati</taxon>
        <taxon>Pseudomonadota</taxon>
        <taxon>Betaproteobacteria</taxon>
        <taxon>Burkholderiales</taxon>
        <taxon>Oxalobacteraceae</taxon>
        <taxon>Solimicrobium</taxon>
    </lineage>
</organism>
<dbReference type="Gene3D" id="3.10.310.70">
    <property type="match status" value="1"/>
</dbReference>
<gene>
    <name evidence="3" type="ORF">S2091_0574</name>
</gene>
<dbReference type="EMBL" id="PUGF01000002">
    <property type="protein sequence ID" value="PRC94571.1"/>
    <property type="molecule type" value="Genomic_DNA"/>
</dbReference>
<keyword evidence="4" id="KW-1185">Reference proteome</keyword>
<feature type="chain" id="PRO_5015605194" evidence="1">
    <location>
        <begin position="23"/>
        <end position="592"/>
    </location>
</feature>
<dbReference type="RefSeq" id="WP_105530294.1">
    <property type="nucleotide sequence ID" value="NZ_PUGF01000002.1"/>
</dbReference>
<dbReference type="AlphaFoldDB" id="A0A2S9H3N3"/>
<dbReference type="OrthoDB" id="9031471at2"/>
<reference evidence="3 4" key="1">
    <citation type="submission" date="2018-02" db="EMBL/GenBank/DDBJ databases">
        <title>Solimicrobium silvestre gen. nov., sp. nov., isolated from alpine forest soil.</title>
        <authorList>
            <person name="Margesin R."/>
            <person name="Albuquerque L."/>
            <person name="Zhang D.-C."/>
            <person name="Froufe H.J.C."/>
            <person name="Severino R."/>
            <person name="Roxo I."/>
            <person name="Egas C."/>
            <person name="Da Costa M.S."/>
        </authorList>
    </citation>
    <scope>NUCLEOTIDE SEQUENCE [LARGE SCALE GENOMIC DNA]</scope>
    <source>
        <strain evidence="3 4">S20-91</strain>
    </source>
</reference>
<dbReference type="CDD" id="cd01300">
    <property type="entry name" value="YtcJ_like"/>
    <property type="match status" value="1"/>
</dbReference>
<dbReference type="Gene3D" id="3.20.20.140">
    <property type="entry name" value="Metal-dependent hydrolases"/>
    <property type="match status" value="1"/>
</dbReference>
<dbReference type="Gene3D" id="2.30.40.10">
    <property type="entry name" value="Urease, subunit C, domain 1"/>
    <property type="match status" value="1"/>
</dbReference>
<sequence>MRLKMNLVIGMCAMSLSGYVAATTPPEPASMVFTSGNVLTMDAKRTVAEAVAIRGNKIVAIGSDQEVKSYIGTGTKVIHLNGKTLLPGFIDAHIHPVDGAIRLGKCSADDVAQPVAQIVAKVLKECMGKEAGASAAANKWIEVVNVNPSNFIATTADLDKISRTRPVIFEGTDGHTSWVNSVALKLAKITADTPNPAGGQIERDAKGQATGFLKDEAQGSVMAVMPKMALAQRIKLSQQAFALIRSKGITSVQDAWTSPDEMEVYEALEKSQQLNLRVRATLKSTIADDEAEYQRLAAIRSHFVGHPLIRADAVKIFSDGVIEYPTQTAAMIEPYLDGKGVPTTNYGGRYFAQDTLNKYVARLDKDGFTVHVHSIGDFTTHAALDAFQYARDKNGVNDNRHQITHLQIVDPADYPRFAKLNVYADMQLYWADPEEYSVGAVQPYISAERFDHMYPAGSLKKAGAVIVGCSDWPVDAAPGDPMPNTPLSAMQMAITRQNSNSSSSYFGKVLNADERVDIDTMLAAYTINAAKAMQQDNTTGSIEVGKLADLVVLGQNPMTIAPEKLSAIPVQYTIFDGAILYQLKPGAVATAH</sequence>
<accession>A0A2S9H3N3</accession>
<comment type="caution">
    <text evidence="3">The sequence shown here is derived from an EMBL/GenBank/DDBJ whole genome shotgun (WGS) entry which is preliminary data.</text>
</comment>
<evidence type="ECO:0000313" key="4">
    <source>
        <dbReference type="Proteomes" id="UP000237839"/>
    </source>
</evidence>
<dbReference type="InterPro" id="IPR013108">
    <property type="entry name" value="Amidohydro_3"/>
</dbReference>
<evidence type="ECO:0000259" key="2">
    <source>
        <dbReference type="Pfam" id="PF07969"/>
    </source>
</evidence>
<dbReference type="Pfam" id="PF07969">
    <property type="entry name" value="Amidohydro_3"/>
    <property type="match status" value="1"/>
</dbReference>
<dbReference type="InterPro" id="IPR032466">
    <property type="entry name" value="Metal_Hydrolase"/>
</dbReference>
<dbReference type="PANTHER" id="PTHR22642">
    <property type="entry name" value="IMIDAZOLONEPROPIONASE"/>
    <property type="match status" value="1"/>
</dbReference>
<dbReference type="Proteomes" id="UP000237839">
    <property type="component" value="Unassembled WGS sequence"/>
</dbReference>
<evidence type="ECO:0000256" key="1">
    <source>
        <dbReference type="SAM" id="SignalP"/>
    </source>
</evidence>
<dbReference type="SUPFAM" id="SSF51556">
    <property type="entry name" value="Metallo-dependent hydrolases"/>
    <property type="match status" value="1"/>
</dbReference>
<keyword evidence="1" id="KW-0732">Signal</keyword>
<dbReference type="InterPro" id="IPR011059">
    <property type="entry name" value="Metal-dep_hydrolase_composite"/>
</dbReference>
<dbReference type="InterPro" id="IPR033932">
    <property type="entry name" value="YtcJ-like"/>
</dbReference>
<name>A0A2S9H3N3_9BURK</name>
<feature type="signal peptide" evidence="1">
    <location>
        <begin position="1"/>
        <end position="22"/>
    </location>
</feature>
<dbReference type="GO" id="GO:0016810">
    <property type="term" value="F:hydrolase activity, acting on carbon-nitrogen (but not peptide) bonds"/>
    <property type="evidence" value="ECO:0007669"/>
    <property type="project" value="InterPro"/>
</dbReference>
<dbReference type="PANTHER" id="PTHR22642:SF2">
    <property type="entry name" value="PROTEIN LONG AFTER FAR-RED 3"/>
    <property type="match status" value="1"/>
</dbReference>
<proteinExistence type="predicted"/>